<evidence type="ECO:0000256" key="3">
    <source>
        <dbReference type="ARBA" id="ARBA00022490"/>
    </source>
</evidence>
<dbReference type="InterPro" id="IPR004114">
    <property type="entry name" value="THUMP_dom"/>
</dbReference>
<keyword evidence="4" id="KW-0820">tRNA-binding</keyword>
<dbReference type="CDD" id="cd11715">
    <property type="entry name" value="THUMP_AdoMetMT"/>
    <property type="match status" value="1"/>
</dbReference>
<dbReference type="FunCoup" id="D1Z2K9">
    <property type="interactions" value="32"/>
</dbReference>
<evidence type="ECO:0000259" key="16">
    <source>
        <dbReference type="PROSITE" id="PS51165"/>
    </source>
</evidence>
<dbReference type="RefSeq" id="WP_012901601.1">
    <property type="nucleotide sequence ID" value="NC_013665.1"/>
</dbReference>
<reference evidence="18" key="3">
    <citation type="journal article" date="2011" name="PLoS ONE">
        <title>Genome sequence of a mesophilic hydrogenotrophic methanogen Methanocella paludicola, the first cultivated representative of the order Methanocellales.</title>
        <authorList>
            <person name="Sakai S."/>
            <person name="Takaki Y."/>
            <person name="Shimamura S."/>
            <person name="Sekine M."/>
            <person name="Tajima T."/>
            <person name="Kosugi H."/>
            <person name="Ichikawa N."/>
            <person name="Tasumi E."/>
            <person name="Hiraki A.T."/>
            <person name="Shimizu A."/>
            <person name="Kato Y."/>
            <person name="Nishiko R."/>
            <person name="Mori K."/>
            <person name="Fujita N."/>
            <person name="Imachi H."/>
            <person name="Takai K."/>
        </authorList>
    </citation>
    <scope>NUCLEOTIDE SEQUENCE [LARGE SCALE GENOMIC DNA]</scope>
    <source>
        <strain evidence="18">DSM 17711 / JCM 13418 / NBRC 101707 / SANAE</strain>
    </source>
</reference>
<dbReference type="GeneID" id="8682536"/>
<dbReference type="OrthoDB" id="7080at2157"/>
<evidence type="ECO:0000256" key="5">
    <source>
        <dbReference type="ARBA" id="ARBA00022603"/>
    </source>
</evidence>
<organism evidence="17 18">
    <name type="scientific">Methanocella paludicola (strain DSM 17711 / JCM 13418 / NBRC 101707 / SANAE)</name>
    <dbReference type="NCBI Taxonomy" id="304371"/>
    <lineage>
        <taxon>Archaea</taxon>
        <taxon>Methanobacteriati</taxon>
        <taxon>Methanobacteriota</taxon>
        <taxon>Stenosarchaea group</taxon>
        <taxon>Methanomicrobia</taxon>
        <taxon>Methanocellales</taxon>
        <taxon>Methanocellaceae</taxon>
        <taxon>Methanocella</taxon>
    </lineage>
</organism>
<evidence type="ECO:0000256" key="7">
    <source>
        <dbReference type="ARBA" id="ARBA00022691"/>
    </source>
</evidence>
<keyword evidence="9 15" id="KW-0694">RNA-binding</keyword>
<evidence type="ECO:0000256" key="1">
    <source>
        <dbReference type="ARBA" id="ARBA00004496"/>
    </source>
</evidence>
<dbReference type="eggNOG" id="arCOG00047">
    <property type="taxonomic scope" value="Archaea"/>
</dbReference>
<dbReference type="GO" id="GO:0030488">
    <property type="term" value="P:tRNA methylation"/>
    <property type="evidence" value="ECO:0007669"/>
    <property type="project" value="TreeGrafter"/>
</dbReference>
<reference evidence="17 18" key="2">
    <citation type="journal article" date="2008" name="Int. J. Syst. Evol. Microbiol.">
        <title>Methanocella paludicola gen. nov., sp. nov., a methane-producing archaeon, the first isolate of the lineage 'Rice Cluster I', and proposal of the new archaeal order Methanocellales ord. nov.</title>
        <authorList>
            <person name="Sakai S."/>
            <person name="Imachi H."/>
            <person name="Hanada S."/>
            <person name="Ohashi A."/>
            <person name="Harada H."/>
            <person name="Kamagata Y."/>
        </authorList>
    </citation>
    <scope>NUCLEOTIDE SEQUENCE [LARGE SCALE GENOMIC DNA]</scope>
    <source>
        <strain evidence="18">DSM 17711 / JCM 13418 / NBRC 101707 / SANAE</strain>
    </source>
</reference>
<dbReference type="AlphaFoldDB" id="D1Z2K9"/>
<comment type="subcellular location">
    <subcellularLocation>
        <location evidence="1">Cytoplasm</location>
    </subcellularLocation>
</comment>
<dbReference type="EMBL" id="AP011532">
    <property type="protein sequence ID" value="BAI62931.1"/>
    <property type="molecule type" value="Genomic_DNA"/>
</dbReference>
<gene>
    <name evidence="17" type="ordered locus">MCP_2859</name>
</gene>
<dbReference type="Pfam" id="PF01170">
    <property type="entry name" value="UPF0020"/>
    <property type="match status" value="1"/>
</dbReference>
<evidence type="ECO:0000256" key="10">
    <source>
        <dbReference type="ARBA" id="ARBA00051883"/>
    </source>
</evidence>
<keyword evidence="18" id="KW-1185">Reference proteome</keyword>
<protein>
    <recommendedName>
        <fullName evidence="13">tRNA (guanine(10)-N(2))-dimethyltransferase</fullName>
        <ecNumber evidence="13">2.1.1.213</ecNumber>
    </recommendedName>
    <alternativeName>
        <fullName evidence="14">tRNA:G10 dimethyltransferase</fullName>
    </alternativeName>
</protein>
<dbReference type="GO" id="GO:0160101">
    <property type="term" value="F:tRNA (guanine(10)-N2)-dimethyltransferase activity"/>
    <property type="evidence" value="ECO:0007669"/>
    <property type="project" value="UniProtKB-EC"/>
</dbReference>
<dbReference type="STRING" id="304371.MCP_2859"/>
<keyword evidence="8" id="KW-0819">tRNA processing</keyword>
<accession>D1Z2K9</accession>
<dbReference type="GO" id="GO:0000049">
    <property type="term" value="F:tRNA binding"/>
    <property type="evidence" value="ECO:0007669"/>
    <property type="project" value="UniProtKB-KW"/>
</dbReference>
<evidence type="ECO:0000256" key="6">
    <source>
        <dbReference type="ARBA" id="ARBA00022679"/>
    </source>
</evidence>
<evidence type="ECO:0000256" key="11">
    <source>
        <dbReference type="ARBA" id="ARBA00054380"/>
    </source>
</evidence>
<dbReference type="SUPFAM" id="SSF143437">
    <property type="entry name" value="THUMP domain-like"/>
    <property type="match status" value="1"/>
</dbReference>
<dbReference type="PANTHER" id="PTHR14911:SF21">
    <property type="entry name" value="N2-METHYLGUANOSINE TRNA METHYLTRANSFERASE"/>
    <property type="match status" value="1"/>
</dbReference>
<dbReference type="InterPro" id="IPR029063">
    <property type="entry name" value="SAM-dependent_MTases_sf"/>
</dbReference>
<dbReference type="PROSITE" id="PS51165">
    <property type="entry name" value="THUMP"/>
    <property type="match status" value="1"/>
</dbReference>
<comment type="similarity">
    <text evidence="12">Belongs to the methyltransferase superfamily. Trm-G10 family.</text>
</comment>
<evidence type="ECO:0000256" key="13">
    <source>
        <dbReference type="ARBA" id="ARBA00066936"/>
    </source>
</evidence>
<evidence type="ECO:0000313" key="17">
    <source>
        <dbReference type="EMBL" id="BAI62931.1"/>
    </source>
</evidence>
<dbReference type="SUPFAM" id="SSF53335">
    <property type="entry name" value="S-adenosyl-L-methionine-dependent methyltransferases"/>
    <property type="match status" value="1"/>
</dbReference>
<dbReference type="KEGG" id="mpd:MCP_2859"/>
<proteinExistence type="inferred from homology"/>
<comment type="subunit">
    <text evidence="2">Monomer.</text>
</comment>
<dbReference type="InParanoid" id="D1Z2K9"/>
<evidence type="ECO:0000256" key="9">
    <source>
        <dbReference type="ARBA" id="ARBA00022884"/>
    </source>
</evidence>
<keyword evidence="6" id="KW-0808">Transferase</keyword>
<dbReference type="GO" id="GO:0005737">
    <property type="term" value="C:cytoplasm"/>
    <property type="evidence" value="ECO:0007669"/>
    <property type="project" value="UniProtKB-SubCell"/>
</dbReference>
<dbReference type="Gene3D" id="3.30.2130.30">
    <property type="match status" value="1"/>
</dbReference>
<evidence type="ECO:0000256" key="12">
    <source>
        <dbReference type="ARBA" id="ARBA00061338"/>
    </source>
</evidence>
<evidence type="ECO:0000256" key="4">
    <source>
        <dbReference type="ARBA" id="ARBA00022555"/>
    </source>
</evidence>
<evidence type="ECO:0000313" key="18">
    <source>
        <dbReference type="Proteomes" id="UP000001882"/>
    </source>
</evidence>
<keyword evidence="7" id="KW-0949">S-adenosyl-L-methionine</keyword>
<dbReference type="FunFam" id="3.40.50.150:FF:000251">
    <property type="entry name" value="Putative RNA methylase"/>
    <property type="match status" value="1"/>
</dbReference>
<dbReference type="EC" id="2.1.1.213" evidence="13"/>
<keyword evidence="5 17" id="KW-0489">Methyltransferase</keyword>
<dbReference type="PANTHER" id="PTHR14911">
    <property type="entry name" value="THUMP DOMAIN-CONTAINING"/>
    <property type="match status" value="1"/>
</dbReference>
<reference evidence="17 18" key="1">
    <citation type="journal article" date="2007" name="Appl. Environ. Microbiol.">
        <title>Isolation of key methanogens for global methane emission from rice paddy fields: a novel isolate affiliated with the clone cluster rice cluster I.</title>
        <authorList>
            <person name="Sakai S."/>
            <person name="Imachi H."/>
            <person name="Sekiguchi Y."/>
            <person name="Ohashi A."/>
            <person name="Harada H."/>
            <person name="Kamagata Y."/>
        </authorList>
    </citation>
    <scope>NUCLEOTIDE SEQUENCE [LARGE SCALE GENOMIC DNA]</scope>
    <source>
        <strain evidence="18">DSM 17711 / JCM 13418 / NBRC 101707 / SANAE</strain>
    </source>
</reference>
<keyword evidence="3" id="KW-0963">Cytoplasm</keyword>
<evidence type="ECO:0000256" key="2">
    <source>
        <dbReference type="ARBA" id="ARBA00011245"/>
    </source>
</evidence>
<dbReference type="SMART" id="SM00981">
    <property type="entry name" value="THUMP"/>
    <property type="match status" value="1"/>
</dbReference>
<comment type="catalytic activity">
    <reaction evidence="10">
        <text>guanosine(10) in tRNA + 2 S-adenosyl-L-methionine = N(2)-dimethylguanosine(10) in tRNA + 2 S-adenosyl-L-homocysteine + 2 H(+)</text>
        <dbReference type="Rhea" id="RHEA:43124"/>
        <dbReference type="Rhea" id="RHEA-COMP:10355"/>
        <dbReference type="Rhea" id="RHEA-COMP:10358"/>
        <dbReference type="ChEBI" id="CHEBI:15378"/>
        <dbReference type="ChEBI" id="CHEBI:57856"/>
        <dbReference type="ChEBI" id="CHEBI:59789"/>
        <dbReference type="ChEBI" id="CHEBI:74269"/>
        <dbReference type="ChEBI" id="CHEBI:74513"/>
        <dbReference type="EC" id="2.1.1.213"/>
    </reaction>
</comment>
<evidence type="ECO:0000256" key="14">
    <source>
        <dbReference type="ARBA" id="ARBA00082665"/>
    </source>
</evidence>
<evidence type="ECO:0000256" key="15">
    <source>
        <dbReference type="PROSITE-ProRule" id="PRU00529"/>
    </source>
</evidence>
<dbReference type="Gene3D" id="3.40.50.150">
    <property type="entry name" value="Vaccinia Virus protein VP39"/>
    <property type="match status" value="1"/>
</dbReference>
<comment type="function">
    <text evidence="11">Catalyzes the adenosylmethionine-dependent methylation of the exocyclic amino group (N(2)) of guanosine at position 10 of various tRNAs. Acts via a two-step process that leads to the formation of either N(2)-monomethyl (m(2)G) or N(2)-dimethylguanosine (m(2)(2)G).</text>
</comment>
<dbReference type="Proteomes" id="UP000001882">
    <property type="component" value="Chromosome"/>
</dbReference>
<dbReference type="CDD" id="cd02440">
    <property type="entry name" value="AdoMet_MTases"/>
    <property type="match status" value="1"/>
</dbReference>
<feature type="domain" description="THUMP" evidence="16">
    <location>
        <begin position="46"/>
        <end position="149"/>
    </location>
</feature>
<evidence type="ECO:0000256" key="8">
    <source>
        <dbReference type="ARBA" id="ARBA00022694"/>
    </source>
</evidence>
<sequence length="343" mass="38862">MRRLVFELSGEHDTLPKSEVIGCIEAYGWNYSVIGSYDQALIVDTDADVPILAHRLALTHHILELIFECKADREDIKREAENADIGLGAGETFVVRVKKVREYGDIDGAFERELGAVLWRRGYKVDLDRPDAEYRAILTEGVCIFGRLIASPDRSQYEERAPLKKPFFLPGVLMPRISRAIVNMSRIKNGYMLDPMSGTGGILVEAELISDDIHVVGCDIQKKMAYGTRWNLRHYGKNYDVVRQDSLGMAIKDDSIDAMVTDFPYGQSTPIKGVTPIMGASVEEFHKGALREMHRVLKSGHYAVIVYREPIEKLLKEAGFKVIETHEQYIHRSLTRHITLVRK</sequence>
<dbReference type="InterPro" id="IPR000241">
    <property type="entry name" value="RlmKL-like_Mtase"/>
</dbReference>
<name>D1Z2K9_METPS</name>